<feature type="compositionally biased region" description="Low complexity" evidence="1">
    <location>
        <begin position="64"/>
        <end position="92"/>
    </location>
</feature>
<evidence type="ECO:0000256" key="1">
    <source>
        <dbReference type="SAM" id="MobiDB-lite"/>
    </source>
</evidence>
<proteinExistence type="predicted"/>
<dbReference type="AlphaFoldDB" id="A0A5B7FKQ7"/>
<reference evidence="2 3" key="1">
    <citation type="submission" date="2019-05" db="EMBL/GenBank/DDBJ databases">
        <title>Another draft genome of Portunus trituberculatus and its Hox gene families provides insights of decapod evolution.</title>
        <authorList>
            <person name="Jeong J.-H."/>
            <person name="Song I."/>
            <person name="Kim S."/>
            <person name="Choi T."/>
            <person name="Kim D."/>
            <person name="Ryu S."/>
            <person name="Kim W."/>
        </authorList>
    </citation>
    <scope>NUCLEOTIDE SEQUENCE [LARGE SCALE GENOMIC DNA]</scope>
    <source>
        <tissue evidence="2">Muscle</tissue>
    </source>
</reference>
<accession>A0A5B7FKQ7</accession>
<feature type="compositionally biased region" description="Acidic residues" evidence="1">
    <location>
        <begin position="101"/>
        <end position="113"/>
    </location>
</feature>
<name>A0A5B7FKQ7_PORTR</name>
<feature type="region of interest" description="Disordered" evidence="1">
    <location>
        <begin position="61"/>
        <end position="135"/>
    </location>
</feature>
<sequence length="135" mass="14783">MGKQYLYKNAIKNPGYLFLAATIREEYFSLFEAARLASSHFGSLLTSRERNEKEKKLDALLHATNTTTTTTTTTTNTTTTTLSTFLPSSLTPSPVPSCQAAEEEKEEGEGEGEGESRGVLSYPPIISQHAVMTDE</sequence>
<protein>
    <submittedName>
        <fullName evidence="2">Uncharacterized protein</fullName>
    </submittedName>
</protein>
<organism evidence="2 3">
    <name type="scientific">Portunus trituberculatus</name>
    <name type="common">Swimming crab</name>
    <name type="synonym">Neptunus trituberculatus</name>
    <dbReference type="NCBI Taxonomy" id="210409"/>
    <lineage>
        <taxon>Eukaryota</taxon>
        <taxon>Metazoa</taxon>
        <taxon>Ecdysozoa</taxon>
        <taxon>Arthropoda</taxon>
        <taxon>Crustacea</taxon>
        <taxon>Multicrustacea</taxon>
        <taxon>Malacostraca</taxon>
        <taxon>Eumalacostraca</taxon>
        <taxon>Eucarida</taxon>
        <taxon>Decapoda</taxon>
        <taxon>Pleocyemata</taxon>
        <taxon>Brachyura</taxon>
        <taxon>Eubrachyura</taxon>
        <taxon>Portunoidea</taxon>
        <taxon>Portunidae</taxon>
        <taxon>Portuninae</taxon>
        <taxon>Portunus</taxon>
    </lineage>
</organism>
<dbReference type="EMBL" id="VSRR010007039">
    <property type="protein sequence ID" value="MPC46086.1"/>
    <property type="molecule type" value="Genomic_DNA"/>
</dbReference>
<gene>
    <name evidence="2" type="ORF">E2C01_039795</name>
</gene>
<comment type="caution">
    <text evidence="2">The sequence shown here is derived from an EMBL/GenBank/DDBJ whole genome shotgun (WGS) entry which is preliminary data.</text>
</comment>
<evidence type="ECO:0000313" key="3">
    <source>
        <dbReference type="Proteomes" id="UP000324222"/>
    </source>
</evidence>
<keyword evidence="3" id="KW-1185">Reference proteome</keyword>
<evidence type="ECO:0000313" key="2">
    <source>
        <dbReference type="EMBL" id="MPC46086.1"/>
    </source>
</evidence>
<dbReference type="Proteomes" id="UP000324222">
    <property type="component" value="Unassembled WGS sequence"/>
</dbReference>